<reference evidence="2" key="1">
    <citation type="submission" date="2021-10" db="EMBL/GenBank/DDBJ databases">
        <title>Tropical sea cucumber genome reveals ecological adaptation and Cuvierian tubules defense mechanism.</title>
        <authorList>
            <person name="Chen T."/>
        </authorList>
    </citation>
    <scope>NUCLEOTIDE SEQUENCE</scope>
    <source>
        <strain evidence="2">Nanhai2018</strain>
        <tissue evidence="2">Muscle</tissue>
    </source>
</reference>
<keyword evidence="3" id="KW-1185">Reference proteome</keyword>
<dbReference type="AlphaFoldDB" id="A0A9Q0YU58"/>
<proteinExistence type="predicted"/>
<feature type="region of interest" description="Disordered" evidence="1">
    <location>
        <begin position="301"/>
        <end position="321"/>
    </location>
</feature>
<dbReference type="OrthoDB" id="8034362at2759"/>
<comment type="caution">
    <text evidence="2">The sequence shown here is derived from an EMBL/GenBank/DDBJ whole genome shotgun (WGS) entry which is preliminary data.</text>
</comment>
<dbReference type="PANTHER" id="PTHR45823">
    <property type="entry name" value="T-SNARE COILED-COIL HOMOLOGY DOMAIN-CONTAINING PROTEIN"/>
    <property type="match status" value="1"/>
</dbReference>
<name>A0A9Q0YU58_HOLLE</name>
<evidence type="ECO:0000313" key="2">
    <source>
        <dbReference type="EMBL" id="KAJ8026446.1"/>
    </source>
</evidence>
<evidence type="ECO:0000256" key="1">
    <source>
        <dbReference type="SAM" id="MobiDB-lite"/>
    </source>
</evidence>
<evidence type="ECO:0000313" key="3">
    <source>
        <dbReference type="Proteomes" id="UP001152320"/>
    </source>
</evidence>
<dbReference type="Proteomes" id="UP001152320">
    <property type="component" value="Chromosome 16"/>
</dbReference>
<feature type="compositionally biased region" description="Basic and acidic residues" evidence="1">
    <location>
        <begin position="301"/>
        <end position="313"/>
    </location>
</feature>
<dbReference type="EMBL" id="JAIZAY010000016">
    <property type="protein sequence ID" value="KAJ8026446.1"/>
    <property type="molecule type" value="Genomic_DNA"/>
</dbReference>
<organism evidence="2 3">
    <name type="scientific">Holothuria leucospilota</name>
    <name type="common">Black long sea cucumber</name>
    <name type="synonym">Mertensiothuria leucospilota</name>
    <dbReference type="NCBI Taxonomy" id="206669"/>
    <lineage>
        <taxon>Eukaryota</taxon>
        <taxon>Metazoa</taxon>
        <taxon>Echinodermata</taxon>
        <taxon>Eleutherozoa</taxon>
        <taxon>Echinozoa</taxon>
        <taxon>Holothuroidea</taxon>
        <taxon>Aspidochirotacea</taxon>
        <taxon>Aspidochirotida</taxon>
        <taxon>Holothuriidae</taxon>
        <taxon>Holothuria</taxon>
    </lineage>
</organism>
<sequence>MDNSSSADWLLLDEYHPSSLAQSDVGSEGRHSTNPFLAENLQRPPRERLNPFEGCFPSTRPETVKEEEVPYQAHSQDWLPPRTTVRPLSYDSSTPWKDYLVQFEIISELYRWNVSMRAMQLAANLRGQAQALLADLPEQERRNYYALVKTLQQRFGAESQNELYRALLRKRVRRTNETLPELAQDLKRQVARAYPDVSVAIREALAKDYFIDALSDPDIRWRVFQTRLKPFQEACSIAVEMEAFSMAEQKKGASRKLLRTVVAEETSVQNTEQAAVQNTEQVVSTPSITEASREGFKELRTELKQSRDEENLREIAGNVDN</sequence>
<accession>A0A9Q0YU58</accession>
<gene>
    <name evidence="2" type="ORF">HOLleu_31264</name>
</gene>
<protein>
    <submittedName>
        <fullName evidence="2">Uncharacterized protein</fullName>
    </submittedName>
</protein>
<dbReference type="PANTHER" id="PTHR45823:SF1">
    <property type="entry name" value="T-SNARE COILED-COIL HOMOLOGY DOMAIN-CONTAINING PROTEIN"/>
    <property type="match status" value="1"/>
</dbReference>